<accession>A0A9Q8ZUE1</accession>
<organism evidence="11 12">
    <name type="scientific">Fructilactobacillus cliffordii</name>
    <dbReference type="NCBI Taxonomy" id="2940299"/>
    <lineage>
        <taxon>Bacteria</taxon>
        <taxon>Bacillati</taxon>
        <taxon>Bacillota</taxon>
        <taxon>Bacilli</taxon>
        <taxon>Lactobacillales</taxon>
        <taxon>Lactobacillaceae</taxon>
        <taxon>Fructilactobacillus</taxon>
    </lineage>
</organism>
<evidence type="ECO:0000256" key="4">
    <source>
        <dbReference type="ARBA" id="ARBA00022692"/>
    </source>
</evidence>
<dbReference type="SUPFAM" id="SSF82689">
    <property type="entry name" value="Mechanosensitive channel protein MscS (YggB), C-terminal domain"/>
    <property type="match status" value="1"/>
</dbReference>
<dbReference type="InterPro" id="IPR049142">
    <property type="entry name" value="MS_channel_1st"/>
</dbReference>
<dbReference type="Gene3D" id="3.30.70.100">
    <property type="match status" value="1"/>
</dbReference>
<evidence type="ECO:0000256" key="2">
    <source>
        <dbReference type="ARBA" id="ARBA00008017"/>
    </source>
</evidence>
<dbReference type="PANTHER" id="PTHR30460:SF0">
    <property type="entry name" value="MODERATE CONDUCTANCE MECHANOSENSITIVE CHANNEL YBIO"/>
    <property type="match status" value="1"/>
</dbReference>
<dbReference type="Proteomes" id="UP001055911">
    <property type="component" value="Chromosome"/>
</dbReference>
<keyword evidence="3" id="KW-1003">Cell membrane</keyword>
<keyword evidence="4 8" id="KW-0812">Transmembrane</keyword>
<feature type="transmembrane region" description="Helical" evidence="8">
    <location>
        <begin position="43"/>
        <end position="68"/>
    </location>
</feature>
<dbReference type="Pfam" id="PF21088">
    <property type="entry name" value="MS_channel_1st"/>
    <property type="match status" value="1"/>
</dbReference>
<dbReference type="InterPro" id="IPR045276">
    <property type="entry name" value="YbiO_bact"/>
</dbReference>
<evidence type="ECO:0000313" key="11">
    <source>
        <dbReference type="EMBL" id="USS89789.1"/>
    </source>
</evidence>
<dbReference type="GO" id="GO:0005886">
    <property type="term" value="C:plasma membrane"/>
    <property type="evidence" value="ECO:0007669"/>
    <property type="project" value="UniProtKB-SubCell"/>
</dbReference>
<evidence type="ECO:0000256" key="3">
    <source>
        <dbReference type="ARBA" id="ARBA00022475"/>
    </source>
</evidence>
<dbReference type="InterPro" id="IPR011014">
    <property type="entry name" value="MscS_channel_TM-2"/>
</dbReference>
<keyword evidence="12" id="KW-1185">Reference proteome</keyword>
<evidence type="ECO:0000313" key="12">
    <source>
        <dbReference type="Proteomes" id="UP001055911"/>
    </source>
</evidence>
<keyword evidence="6 8" id="KW-0472">Membrane</keyword>
<dbReference type="SUPFAM" id="SSF50182">
    <property type="entry name" value="Sm-like ribonucleoproteins"/>
    <property type="match status" value="1"/>
</dbReference>
<evidence type="ECO:0000256" key="8">
    <source>
        <dbReference type="SAM" id="Phobius"/>
    </source>
</evidence>
<dbReference type="Pfam" id="PF00924">
    <property type="entry name" value="MS_channel_2nd"/>
    <property type="match status" value="1"/>
</dbReference>
<feature type="transmembrane region" description="Helical" evidence="8">
    <location>
        <begin position="101"/>
        <end position="120"/>
    </location>
</feature>
<reference evidence="11" key="1">
    <citation type="submission" date="2022-05" db="EMBL/GenBank/DDBJ databases">
        <authorList>
            <person name="Oliphant S.A."/>
            <person name="Watson-Haigh N.S."/>
            <person name="Sumby K.M."/>
            <person name="Gardner J.M."/>
            <person name="Jiranek V."/>
        </authorList>
    </citation>
    <scope>NUCLEOTIDE SEQUENCE</scope>
    <source>
        <strain evidence="11">KI4_B1</strain>
    </source>
</reference>
<dbReference type="InterPro" id="IPR006685">
    <property type="entry name" value="MscS_channel_2nd"/>
</dbReference>
<proteinExistence type="inferred from homology"/>
<protein>
    <submittedName>
        <fullName evidence="11">Mechanosensitive ion channel family protein</fullName>
    </submittedName>
</protein>
<dbReference type="RefSeq" id="WP_252767336.1">
    <property type="nucleotide sequence ID" value="NZ_CP097119.1"/>
</dbReference>
<comment type="subcellular location">
    <subcellularLocation>
        <location evidence="1">Cell membrane</location>
        <topology evidence="1">Multi-pass membrane protein</topology>
    </subcellularLocation>
</comment>
<feature type="domain" description="Mechanosensitive ion channel transmembrane helices 2/3" evidence="10">
    <location>
        <begin position="103"/>
        <end position="141"/>
    </location>
</feature>
<dbReference type="EMBL" id="CP097119">
    <property type="protein sequence ID" value="USS89789.1"/>
    <property type="molecule type" value="Genomic_DNA"/>
</dbReference>
<evidence type="ECO:0000256" key="1">
    <source>
        <dbReference type="ARBA" id="ARBA00004651"/>
    </source>
</evidence>
<keyword evidence="5 8" id="KW-1133">Transmembrane helix</keyword>
<dbReference type="InterPro" id="IPR011066">
    <property type="entry name" value="MscS_channel_C_sf"/>
</dbReference>
<feature type="region of interest" description="Disordered" evidence="7">
    <location>
        <begin position="304"/>
        <end position="325"/>
    </location>
</feature>
<dbReference type="AlphaFoldDB" id="A0A9Q8ZUE1"/>
<evidence type="ECO:0000259" key="9">
    <source>
        <dbReference type="Pfam" id="PF00924"/>
    </source>
</evidence>
<dbReference type="Gene3D" id="1.10.287.1260">
    <property type="match status" value="1"/>
</dbReference>
<name>A0A9Q8ZUE1_9LACO</name>
<evidence type="ECO:0000256" key="7">
    <source>
        <dbReference type="SAM" id="MobiDB-lite"/>
    </source>
</evidence>
<dbReference type="SUPFAM" id="SSF82861">
    <property type="entry name" value="Mechanosensitive channel protein MscS (YggB), transmembrane region"/>
    <property type="match status" value="1"/>
</dbReference>
<dbReference type="InterPro" id="IPR010920">
    <property type="entry name" value="LSM_dom_sf"/>
</dbReference>
<feature type="domain" description="Mechanosensitive ion channel MscS" evidence="9">
    <location>
        <begin position="144"/>
        <end position="207"/>
    </location>
</feature>
<comment type="similarity">
    <text evidence="2">Belongs to the MscS (TC 1.A.23) family.</text>
</comment>
<dbReference type="Gene3D" id="2.30.30.60">
    <property type="match status" value="1"/>
</dbReference>
<sequence>MQLTTLLSQTSANLIQYTNNTFINRYLNSFNWNQILADLTSKIVTIILLSILFLIIARVGKSIIYHVFHHRDLKQQKKNNDLPTDPGIKRNKTIYSLLENAYNYIILFFWLYSILSVMGIPVGTLIAGAGIFSLAIGLGAQGFVSDIVSGFFILSERQIEVGEHVKINGIDGFVAAVGLRTTQVRSGTGTLNFIPNRNISTISNLSRGDLTSLVDIRITPEAPIKRIESIMKEVNQEKAGQDKAVIGEPLIFGTVYLSDGSLAIESCITCKSGTEDDVQADYLQAYLTAIQAAGIELPLSPQTVQPPKKLTAPASTPVATPFKTK</sequence>
<evidence type="ECO:0000259" key="10">
    <source>
        <dbReference type="Pfam" id="PF21088"/>
    </source>
</evidence>
<feature type="transmembrane region" description="Helical" evidence="8">
    <location>
        <begin position="126"/>
        <end position="154"/>
    </location>
</feature>
<gene>
    <name evidence="11" type="ORF">M3M40_03165</name>
</gene>
<dbReference type="GO" id="GO:0008381">
    <property type="term" value="F:mechanosensitive monoatomic ion channel activity"/>
    <property type="evidence" value="ECO:0007669"/>
    <property type="project" value="InterPro"/>
</dbReference>
<dbReference type="PANTHER" id="PTHR30460">
    <property type="entry name" value="MODERATE CONDUCTANCE MECHANOSENSITIVE CHANNEL YBIO"/>
    <property type="match status" value="1"/>
</dbReference>
<evidence type="ECO:0000256" key="6">
    <source>
        <dbReference type="ARBA" id="ARBA00023136"/>
    </source>
</evidence>
<dbReference type="InterPro" id="IPR023408">
    <property type="entry name" value="MscS_beta-dom_sf"/>
</dbReference>
<evidence type="ECO:0000256" key="5">
    <source>
        <dbReference type="ARBA" id="ARBA00022989"/>
    </source>
</evidence>